<dbReference type="Gene3D" id="2.160.20.10">
    <property type="entry name" value="Single-stranded right-handed beta-helix, Pectin lyase-like"/>
    <property type="match status" value="1"/>
</dbReference>
<evidence type="ECO:0000313" key="1">
    <source>
        <dbReference type="EMBL" id="QNG44713.1"/>
    </source>
</evidence>
<evidence type="ECO:0008006" key="3">
    <source>
        <dbReference type="Google" id="ProtNLM"/>
    </source>
</evidence>
<dbReference type="Proteomes" id="UP000515377">
    <property type="component" value="Chromosome"/>
</dbReference>
<name>A0A9X7U6P2_SPHYA</name>
<proteinExistence type="predicted"/>
<evidence type="ECO:0000313" key="2">
    <source>
        <dbReference type="Proteomes" id="UP000515377"/>
    </source>
</evidence>
<organism evidence="1 2">
    <name type="scientific">Sphingobium yanoikuyae</name>
    <name type="common">Sphingomonas yanoikuyae</name>
    <dbReference type="NCBI Taxonomy" id="13690"/>
    <lineage>
        <taxon>Bacteria</taxon>
        <taxon>Pseudomonadati</taxon>
        <taxon>Pseudomonadota</taxon>
        <taxon>Alphaproteobacteria</taxon>
        <taxon>Sphingomonadales</taxon>
        <taxon>Sphingomonadaceae</taxon>
        <taxon>Sphingobium</taxon>
    </lineage>
</organism>
<gene>
    <name evidence="1" type="ORF">H3V42_23145</name>
</gene>
<accession>A0A9X7U6P2</accession>
<dbReference type="EMBL" id="CP060122">
    <property type="protein sequence ID" value="QNG44713.1"/>
    <property type="molecule type" value="Genomic_DNA"/>
</dbReference>
<dbReference type="AlphaFoldDB" id="A0A9X7U6P2"/>
<reference evidence="1 2" key="1">
    <citation type="submission" date="2020-07" db="EMBL/GenBank/DDBJ databases">
        <title>Whole genome sequence of Sphingobium yanoikuyae A3.</title>
        <authorList>
            <person name="Han S.-S."/>
        </authorList>
    </citation>
    <scope>NUCLEOTIDE SEQUENCE [LARGE SCALE GENOMIC DNA]</scope>
    <source>
        <strain evidence="1 2">A3</strain>
    </source>
</reference>
<sequence>MALPPTDISRKMRKLIKDELSAELTVPGSGVQVSADNVLDGETKVSMTAGERETIPQAEQAAALGSEQPNLFTEGELNFTVKTLITGNADTSAGSVDGLGCWVLTAAAGTQKSYTRRFPRGSLGDATIVSASVHILSVSPASAGTGKARWVLIQRTAALAEITRQEIQIADQGGLSEPARVQMAAVALDANCAYIDYYFDLSAIGADARTMRFRDMLFARGRNPYFRPPPLAVPKTVYIGPAGSDAAAGTRAAPLATLNAAADMLKGDGQIVILSGSYSWTSSAFRLEPTKVLGHIEIMGERGGSPTGYDVLPIIYCSAKLAGITKTPGYTKVYQVAVASPGAFANFNYAYQDGVADPRTAVTGDEALFPQLRGRSYWLAATCRLMRTTATTLAAACAEIDAAGGDDPRAFVDATTLYFSVAGGGDATGASIYYAAAAGMIAAGTKGASGRVSIADLDIRYGGLDLTPFRDARIERSRIIGAKTDVVSYFKLSYHDLEVSCGGALIALTGDGLNGHLGAQLAGGELLSHHNNDDGLSPHEGSVGNPCDSGLIAYNGGSAIAVAYGANCVVGGGALISYRNQRRADPNNGALRYKPGAFCVVGDPTEDGHGGDGGVSTNAIFNRCVSIEDYTSFYSDDATGDRAYGWAIGCQALRPSTMAYNLTKATGCAYTGTSAARHARTVVETPSPVV</sequence>
<dbReference type="InterPro" id="IPR012334">
    <property type="entry name" value="Pectin_lyas_fold"/>
</dbReference>
<protein>
    <recommendedName>
        <fullName evidence="3">DUF1565 domain-containing protein</fullName>
    </recommendedName>
</protein>